<dbReference type="Gene3D" id="3.90.180.10">
    <property type="entry name" value="Medium-chain alcohol dehydrogenases, catalytic domain"/>
    <property type="match status" value="1"/>
</dbReference>
<evidence type="ECO:0000313" key="7">
    <source>
        <dbReference type="Proteomes" id="UP000252254"/>
    </source>
</evidence>
<dbReference type="Gene3D" id="3.40.50.720">
    <property type="entry name" value="NAD(P)-binding Rossmann-like Domain"/>
    <property type="match status" value="1"/>
</dbReference>
<reference evidence="6 7" key="1">
    <citation type="submission" date="2018-06" db="EMBL/GenBank/DDBJ databases">
        <title>Genomic Encyclopedia of Type Strains, Phase IV (KMG-IV): sequencing the most valuable type-strain genomes for metagenomic binning, comparative biology and taxonomic classification.</title>
        <authorList>
            <person name="Goeker M."/>
        </authorList>
    </citation>
    <scope>NUCLEOTIDE SEQUENCE [LARGE SCALE GENOMIC DNA]</scope>
    <source>
        <strain evidence="6 7">DSM 15140</strain>
    </source>
</reference>
<dbReference type="GO" id="GO:0008270">
    <property type="term" value="F:zinc ion binding"/>
    <property type="evidence" value="ECO:0007669"/>
    <property type="project" value="InterPro"/>
</dbReference>
<dbReference type="STRING" id="200904.GCA_900168775_00440"/>
<comment type="similarity">
    <text evidence="4">Belongs to the zinc-containing alcohol dehydrogenase family.</text>
</comment>
<dbReference type="AlphaFoldDB" id="A0A366EDL1"/>
<dbReference type="Pfam" id="PF08240">
    <property type="entry name" value="ADH_N"/>
    <property type="match status" value="1"/>
</dbReference>
<evidence type="ECO:0000256" key="4">
    <source>
        <dbReference type="RuleBase" id="RU361277"/>
    </source>
</evidence>
<dbReference type="SUPFAM" id="SSF50129">
    <property type="entry name" value="GroES-like"/>
    <property type="match status" value="1"/>
</dbReference>
<dbReference type="InterPro" id="IPR020843">
    <property type="entry name" value="ER"/>
</dbReference>
<evidence type="ECO:0000256" key="2">
    <source>
        <dbReference type="ARBA" id="ARBA00022833"/>
    </source>
</evidence>
<evidence type="ECO:0000256" key="1">
    <source>
        <dbReference type="ARBA" id="ARBA00022723"/>
    </source>
</evidence>
<evidence type="ECO:0000259" key="5">
    <source>
        <dbReference type="SMART" id="SM00829"/>
    </source>
</evidence>
<dbReference type="CDD" id="cd08236">
    <property type="entry name" value="sugar_DH"/>
    <property type="match status" value="1"/>
</dbReference>
<keyword evidence="3" id="KW-0560">Oxidoreductase</keyword>
<dbReference type="PANTHER" id="PTHR43401:SF2">
    <property type="entry name" value="L-THREONINE 3-DEHYDROGENASE"/>
    <property type="match status" value="1"/>
</dbReference>
<dbReference type="InterPro" id="IPR011032">
    <property type="entry name" value="GroES-like_sf"/>
</dbReference>
<dbReference type="RefSeq" id="WP_113867094.1">
    <property type="nucleotide sequence ID" value="NZ_BAABQN010000002.1"/>
</dbReference>
<dbReference type="PROSITE" id="PS00059">
    <property type="entry name" value="ADH_ZINC"/>
    <property type="match status" value="1"/>
</dbReference>
<protein>
    <submittedName>
        <fullName evidence="6">L-iditol 2-dehydrogenase</fullName>
    </submittedName>
</protein>
<keyword evidence="1 4" id="KW-0479">Metal-binding</keyword>
<dbReference type="SUPFAM" id="SSF51735">
    <property type="entry name" value="NAD(P)-binding Rossmann-fold domains"/>
    <property type="match status" value="1"/>
</dbReference>
<dbReference type="InterPro" id="IPR002328">
    <property type="entry name" value="ADH_Zn_CS"/>
</dbReference>
<dbReference type="InterPro" id="IPR013154">
    <property type="entry name" value="ADH-like_N"/>
</dbReference>
<dbReference type="InterPro" id="IPR013149">
    <property type="entry name" value="ADH-like_C"/>
</dbReference>
<comment type="cofactor">
    <cofactor evidence="4">
        <name>Zn(2+)</name>
        <dbReference type="ChEBI" id="CHEBI:29105"/>
    </cofactor>
</comment>
<organism evidence="6 7">
    <name type="scientific">Paraliobacillus ryukyuensis</name>
    <dbReference type="NCBI Taxonomy" id="200904"/>
    <lineage>
        <taxon>Bacteria</taxon>
        <taxon>Bacillati</taxon>
        <taxon>Bacillota</taxon>
        <taxon>Bacilli</taxon>
        <taxon>Bacillales</taxon>
        <taxon>Bacillaceae</taxon>
        <taxon>Paraliobacillus</taxon>
    </lineage>
</organism>
<evidence type="ECO:0000256" key="3">
    <source>
        <dbReference type="ARBA" id="ARBA00023002"/>
    </source>
</evidence>
<dbReference type="InterPro" id="IPR036291">
    <property type="entry name" value="NAD(P)-bd_dom_sf"/>
</dbReference>
<feature type="domain" description="Enoyl reductase (ER)" evidence="5">
    <location>
        <begin position="8"/>
        <end position="345"/>
    </location>
</feature>
<keyword evidence="7" id="KW-1185">Reference proteome</keyword>
<dbReference type="GO" id="GO:0016491">
    <property type="term" value="F:oxidoreductase activity"/>
    <property type="evidence" value="ECO:0007669"/>
    <property type="project" value="UniProtKB-KW"/>
</dbReference>
<dbReference type="InterPro" id="IPR050129">
    <property type="entry name" value="Zn_alcohol_dh"/>
</dbReference>
<comment type="caution">
    <text evidence="6">The sequence shown here is derived from an EMBL/GenBank/DDBJ whole genome shotgun (WGS) entry which is preliminary data.</text>
</comment>
<sequence>MNSLKFYGKRDIRYESSPKPTIQEKDDVIVKVKAAGICGSDISRYLKLGPYVKGMVYGHEFTGEIVELGSDVNAFKIGDRVAGCPALYCGTCNSCKKSEFARCENLSVIGSTYPGAYAEYVKLPAENFIKLPNEVDDDTAALIEPSAVVVHALYKTSLQPGADVAVMGSGNIGLLAIQWAKIFGARKVFAIDIDDKKLEIAKSIGADEVINPKKGSTHEQLLQLTANQGVDVAIESAGSPATSAEVFSLCKKGGSVVFLGIPYGDVKINRFYFEKIVRNELKVYGSWNAISAPFPGKEWQTTIQFMASKQIDVKPLITHRLPLQAGAEIFEQIAKKEGFIGKVILYPEKDGNIT</sequence>
<proteinExistence type="inferred from homology"/>
<accession>A0A366EDL1</accession>
<name>A0A366EDL1_9BACI</name>
<dbReference type="OrthoDB" id="9770238at2"/>
<dbReference type="SMART" id="SM00829">
    <property type="entry name" value="PKS_ER"/>
    <property type="match status" value="1"/>
</dbReference>
<dbReference type="Proteomes" id="UP000252254">
    <property type="component" value="Unassembled WGS sequence"/>
</dbReference>
<dbReference type="Pfam" id="PF00107">
    <property type="entry name" value="ADH_zinc_N"/>
    <property type="match status" value="1"/>
</dbReference>
<dbReference type="PANTHER" id="PTHR43401">
    <property type="entry name" value="L-THREONINE 3-DEHYDROGENASE"/>
    <property type="match status" value="1"/>
</dbReference>
<gene>
    <name evidence="6" type="ORF">DES48_102165</name>
</gene>
<dbReference type="EMBL" id="QNRI01000002">
    <property type="protein sequence ID" value="RBP00403.1"/>
    <property type="molecule type" value="Genomic_DNA"/>
</dbReference>
<evidence type="ECO:0000313" key="6">
    <source>
        <dbReference type="EMBL" id="RBP00403.1"/>
    </source>
</evidence>
<keyword evidence="2 4" id="KW-0862">Zinc</keyword>